<name>A0A848B6P7_9FIRM</name>
<proteinExistence type="predicted"/>
<dbReference type="SUPFAM" id="SSF117074">
    <property type="entry name" value="Hypothetical protein PA1324"/>
    <property type="match status" value="1"/>
</dbReference>
<accession>A0A848B6P7</accession>
<evidence type="ECO:0000313" key="2">
    <source>
        <dbReference type="EMBL" id="NMD99146.1"/>
    </source>
</evidence>
<keyword evidence="3" id="KW-1185">Reference proteome</keyword>
<sequence length="191" mass="21200">MKKICLLAALLLALSAPAAQAAQGGSVTGTTHTKGTERAMQIRSDEMLSTGTVSWDVAAPKNTKPQQRADIWLIREDFAFSKLSDEAIDALYERQEIPAGAPIYRTHADAKGAYRFEEIPPGCYYLMTLDPFGKPFDEGAAERAAREELFARLPRLDEFEFRLVGIRNCLVQKIEVRAGQETHVKLAAVRF</sequence>
<evidence type="ECO:0008006" key="4">
    <source>
        <dbReference type="Google" id="ProtNLM"/>
    </source>
</evidence>
<dbReference type="RefSeq" id="WP_170077560.1">
    <property type="nucleotide sequence ID" value="NZ_JABAFA010000020.1"/>
</dbReference>
<feature type="signal peptide" evidence="1">
    <location>
        <begin position="1"/>
        <end position="21"/>
    </location>
</feature>
<evidence type="ECO:0000256" key="1">
    <source>
        <dbReference type="SAM" id="SignalP"/>
    </source>
</evidence>
<evidence type="ECO:0000313" key="3">
    <source>
        <dbReference type="Proteomes" id="UP000543804"/>
    </source>
</evidence>
<dbReference type="EMBL" id="JABAFA010000020">
    <property type="protein sequence ID" value="NMD99146.1"/>
    <property type="molecule type" value="Genomic_DNA"/>
</dbReference>
<protein>
    <recommendedName>
        <fullName evidence="4">Carboxypeptidase regulatory-like domain-containing protein</fullName>
    </recommendedName>
</protein>
<keyword evidence="1" id="KW-0732">Signal</keyword>
<comment type="caution">
    <text evidence="2">The sequence shown here is derived from an EMBL/GenBank/DDBJ whole genome shotgun (WGS) entry which is preliminary data.</text>
</comment>
<organism evidence="2 3">
    <name type="scientific">Selenomonas bovis</name>
    <dbReference type="NCBI Taxonomy" id="416586"/>
    <lineage>
        <taxon>Bacteria</taxon>
        <taxon>Bacillati</taxon>
        <taxon>Bacillota</taxon>
        <taxon>Negativicutes</taxon>
        <taxon>Selenomonadales</taxon>
        <taxon>Selenomonadaceae</taxon>
        <taxon>Selenomonas</taxon>
    </lineage>
</organism>
<gene>
    <name evidence="2" type="ORF">HF878_06625</name>
</gene>
<dbReference type="Proteomes" id="UP000543804">
    <property type="component" value="Unassembled WGS sequence"/>
</dbReference>
<reference evidence="2 3" key="1">
    <citation type="submission" date="2020-04" db="EMBL/GenBank/DDBJ databases">
        <authorList>
            <person name="Hitch T.C.A."/>
            <person name="Wylensek D."/>
            <person name="Clavel T."/>
        </authorList>
    </citation>
    <scope>NUCLEOTIDE SEQUENCE [LARGE SCALE GENOMIC DNA]</scope>
    <source>
        <strain evidence="2 3">PG-130-P53-12</strain>
    </source>
</reference>
<feature type="chain" id="PRO_5032377868" description="Carboxypeptidase regulatory-like domain-containing protein" evidence="1">
    <location>
        <begin position="22"/>
        <end position="191"/>
    </location>
</feature>
<dbReference type="AlphaFoldDB" id="A0A848B6P7"/>